<organism evidence="1 2">
    <name type="scientific">Trachymyrmex cornetzi</name>
    <dbReference type="NCBI Taxonomy" id="471704"/>
    <lineage>
        <taxon>Eukaryota</taxon>
        <taxon>Metazoa</taxon>
        <taxon>Ecdysozoa</taxon>
        <taxon>Arthropoda</taxon>
        <taxon>Hexapoda</taxon>
        <taxon>Insecta</taxon>
        <taxon>Pterygota</taxon>
        <taxon>Neoptera</taxon>
        <taxon>Endopterygota</taxon>
        <taxon>Hymenoptera</taxon>
        <taxon>Apocrita</taxon>
        <taxon>Aculeata</taxon>
        <taxon>Formicoidea</taxon>
        <taxon>Formicidae</taxon>
        <taxon>Myrmicinae</taxon>
        <taxon>Trachymyrmex</taxon>
    </lineage>
</organism>
<sequence length="76" mass="8040">KVVLWGVSVTGRNSCQPMPSIAVSFLACTSTVRSDGGGSSETEYKRIMLGRAGAEMPACKRNQFAIRYDPGNSGLA</sequence>
<evidence type="ECO:0000313" key="1">
    <source>
        <dbReference type="EMBL" id="KYN15379.1"/>
    </source>
</evidence>
<reference evidence="1 2" key="1">
    <citation type="submission" date="2015-09" db="EMBL/GenBank/DDBJ databases">
        <title>Trachymyrmex cornetzi WGS genome.</title>
        <authorList>
            <person name="Nygaard S."/>
            <person name="Hu H."/>
            <person name="Boomsma J."/>
            <person name="Zhang G."/>
        </authorList>
    </citation>
    <scope>NUCLEOTIDE SEQUENCE [LARGE SCALE GENOMIC DNA]</scope>
    <source>
        <strain evidence="1">Tcor2-1</strain>
        <tissue evidence="1">Whole body</tissue>
    </source>
</reference>
<dbReference type="AlphaFoldDB" id="A0A195DS82"/>
<dbReference type="EMBL" id="KQ980581">
    <property type="protein sequence ID" value="KYN15379.1"/>
    <property type="molecule type" value="Genomic_DNA"/>
</dbReference>
<keyword evidence="2" id="KW-1185">Reference proteome</keyword>
<dbReference type="Proteomes" id="UP000078492">
    <property type="component" value="Unassembled WGS sequence"/>
</dbReference>
<accession>A0A195DS82</accession>
<protein>
    <submittedName>
        <fullName evidence="1">Uncharacterized protein</fullName>
    </submittedName>
</protein>
<evidence type="ECO:0000313" key="2">
    <source>
        <dbReference type="Proteomes" id="UP000078492"/>
    </source>
</evidence>
<gene>
    <name evidence="1" type="ORF">ALC57_12428</name>
</gene>
<name>A0A195DS82_9HYME</name>
<feature type="non-terminal residue" evidence="1">
    <location>
        <position position="1"/>
    </location>
</feature>
<proteinExistence type="predicted"/>